<evidence type="ECO:0000313" key="1">
    <source>
        <dbReference type="EMBL" id="EGR32573.1"/>
    </source>
</evidence>
<dbReference type="InParanoid" id="G0QQD0"/>
<dbReference type="Proteomes" id="UP000008983">
    <property type="component" value="Unassembled WGS sequence"/>
</dbReference>
<sequence length="146" mass="18362">MKFLILLKKDFLIYMQMVKNMCFLKKYLFLGKNQWKIISKCRIKQEFFIKKFAKKTFLRNKFKNQQINLKFFQKNSILLGLSLKKYMQKNQWQQRNKHVVMFKMLLIYQKNWKKQKTVRKRREKYSFRTIKNTQTYKKIFANRYVQ</sequence>
<keyword evidence="2" id="KW-1185">Reference proteome</keyword>
<dbReference type="EMBL" id="GL983619">
    <property type="protein sequence ID" value="EGR32573.1"/>
    <property type="molecule type" value="Genomic_DNA"/>
</dbReference>
<protein>
    <submittedName>
        <fullName evidence="1">Uncharacterized protein</fullName>
    </submittedName>
</protein>
<dbReference type="AlphaFoldDB" id="G0QQD0"/>
<dbReference type="RefSeq" id="XP_004036559.1">
    <property type="nucleotide sequence ID" value="XM_004036511.1"/>
</dbReference>
<name>G0QQD0_ICHMU</name>
<proteinExistence type="predicted"/>
<organism evidence="1 2">
    <name type="scientific">Ichthyophthirius multifiliis</name>
    <name type="common">White spot disease agent</name>
    <name type="synonym">Ich</name>
    <dbReference type="NCBI Taxonomy" id="5932"/>
    <lineage>
        <taxon>Eukaryota</taxon>
        <taxon>Sar</taxon>
        <taxon>Alveolata</taxon>
        <taxon>Ciliophora</taxon>
        <taxon>Intramacronucleata</taxon>
        <taxon>Oligohymenophorea</taxon>
        <taxon>Hymenostomatida</taxon>
        <taxon>Ophryoglenina</taxon>
        <taxon>Ichthyophthirius</taxon>
    </lineage>
</organism>
<evidence type="ECO:0000313" key="2">
    <source>
        <dbReference type="Proteomes" id="UP000008983"/>
    </source>
</evidence>
<reference evidence="1 2" key="1">
    <citation type="submission" date="2011-07" db="EMBL/GenBank/DDBJ databases">
        <authorList>
            <person name="Coyne R."/>
            <person name="Brami D."/>
            <person name="Johnson J."/>
            <person name="Hostetler J."/>
            <person name="Hannick L."/>
            <person name="Clark T."/>
            <person name="Cassidy-Hanley D."/>
            <person name="Inman J."/>
        </authorList>
    </citation>
    <scope>NUCLEOTIDE SEQUENCE [LARGE SCALE GENOMIC DNA]</scope>
    <source>
        <strain evidence="1 2">G5</strain>
    </source>
</reference>
<accession>G0QQD0</accession>
<dbReference type="GeneID" id="14908736"/>
<gene>
    <name evidence="1" type="ORF">IMG5_076930</name>
</gene>